<gene>
    <name evidence="2" type="ORF">LMG7141_02123</name>
</gene>
<dbReference type="EMBL" id="CATYWO010000002">
    <property type="protein sequence ID" value="CAJ0788716.1"/>
    <property type="molecule type" value="Genomic_DNA"/>
</dbReference>
<feature type="compositionally biased region" description="Gly residues" evidence="1">
    <location>
        <begin position="39"/>
        <end position="52"/>
    </location>
</feature>
<protein>
    <recommendedName>
        <fullName evidence="4">Transmembrane protein</fullName>
    </recommendedName>
</protein>
<accession>A0ABM9JBP6</accession>
<feature type="region of interest" description="Disordered" evidence="1">
    <location>
        <begin position="32"/>
        <end position="52"/>
    </location>
</feature>
<evidence type="ECO:0000256" key="1">
    <source>
        <dbReference type="SAM" id="MobiDB-lite"/>
    </source>
</evidence>
<name>A0ABM9JBP6_9RALS</name>
<evidence type="ECO:0000313" key="3">
    <source>
        <dbReference type="Proteomes" id="UP001189616"/>
    </source>
</evidence>
<reference evidence="2 3" key="1">
    <citation type="submission" date="2023-07" db="EMBL/GenBank/DDBJ databases">
        <authorList>
            <person name="Peeters C."/>
        </authorList>
    </citation>
    <scope>NUCLEOTIDE SEQUENCE [LARGE SCALE GENOMIC DNA]</scope>
    <source>
        <strain evidence="2 3">LMG 7141</strain>
    </source>
</reference>
<evidence type="ECO:0000313" key="2">
    <source>
        <dbReference type="EMBL" id="CAJ0788716.1"/>
    </source>
</evidence>
<dbReference type="RefSeq" id="WP_316657535.1">
    <property type="nucleotide sequence ID" value="NZ_CATYWO010000002.1"/>
</dbReference>
<dbReference type="Proteomes" id="UP001189616">
    <property type="component" value="Unassembled WGS sequence"/>
</dbReference>
<evidence type="ECO:0008006" key="4">
    <source>
        <dbReference type="Google" id="ProtNLM"/>
    </source>
</evidence>
<sequence length="52" mass="5231">MKRVMKSFLLAVALLTVIGGTIGTFAILSAPSAHAEPCGGRGYPESGGGSRP</sequence>
<keyword evidence="3" id="KW-1185">Reference proteome</keyword>
<comment type="caution">
    <text evidence="2">The sequence shown here is derived from an EMBL/GenBank/DDBJ whole genome shotgun (WGS) entry which is preliminary data.</text>
</comment>
<organism evidence="2 3">
    <name type="scientific">Ralstonia condita</name>
    <dbReference type="NCBI Taxonomy" id="3058600"/>
    <lineage>
        <taxon>Bacteria</taxon>
        <taxon>Pseudomonadati</taxon>
        <taxon>Pseudomonadota</taxon>
        <taxon>Betaproteobacteria</taxon>
        <taxon>Burkholderiales</taxon>
        <taxon>Burkholderiaceae</taxon>
        <taxon>Ralstonia</taxon>
    </lineage>
</organism>
<proteinExistence type="predicted"/>